<keyword evidence="4" id="KW-0804">Transcription</keyword>
<evidence type="ECO:0000313" key="7">
    <source>
        <dbReference type="Proteomes" id="UP000823201"/>
    </source>
</evidence>
<proteinExistence type="predicted"/>
<dbReference type="RefSeq" id="WP_205006671.1">
    <property type="nucleotide sequence ID" value="NZ_CBCRXA010000018.1"/>
</dbReference>
<keyword evidence="2" id="KW-0238">DNA-binding</keyword>
<dbReference type="Proteomes" id="UP000823201">
    <property type="component" value="Unassembled WGS sequence"/>
</dbReference>
<dbReference type="SMART" id="SM00419">
    <property type="entry name" value="HTH_CRP"/>
    <property type="match status" value="1"/>
</dbReference>
<dbReference type="PROSITE" id="PS51063">
    <property type="entry name" value="HTH_CRP_2"/>
    <property type="match status" value="1"/>
</dbReference>
<dbReference type="InterPro" id="IPR018490">
    <property type="entry name" value="cNMP-bd_dom_sf"/>
</dbReference>
<gene>
    <name evidence="6" type="ORF">JOC27_001569</name>
</gene>
<dbReference type="InterPro" id="IPR036390">
    <property type="entry name" value="WH_DNA-bd_sf"/>
</dbReference>
<name>A0ABS2Q8K1_9BACL</name>
<dbReference type="InterPro" id="IPR050397">
    <property type="entry name" value="Env_Response_Regulators"/>
</dbReference>
<organism evidence="6 7">
    <name type="scientific">Sporolactobacillus spathodeae</name>
    <dbReference type="NCBI Taxonomy" id="1465502"/>
    <lineage>
        <taxon>Bacteria</taxon>
        <taxon>Bacillati</taxon>
        <taxon>Bacillota</taxon>
        <taxon>Bacilli</taxon>
        <taxon>Bacillales</taxon>
        <taxon>Sporolactobacillaceae</taxon>
        <taxon>Sporolactobacillus</taxon>
    </lineage>
</organism>
<dbReference type="EMBL" id="JAFBEV010000012">
    <property type="protein sequence ID" value="MBM7658116.1"/>
    <property type="molecule type" value="Genomic_DNA"/>
</dbReference>
<reference evidence="6 7" key="1">
    <citation type="submission" date="2021-01" db="EMBL/GenBank/DDBJ databases">
        <title>Genomic Encyclopedia of Type Strains, Phase IV (KMG-IV): sequencing the most valuable type-strain genomes for metagenomic binning, comparative biology and taxonomic classification.</title>
        <authorList>
            <person name="Goeker M."/>
        </authorList>
    </citation>
    <scope>NUCLEOTIDE SEQUENCE [LARGE SCALE GENOMIC DNA]</scope>
    <source>
        <strain evidence="6 7">DSM 100968</strain>
    </source>
</reference>
<dbReference type="InterPro" id="IPR036388">
    <property type="entry name" value="WH-like_DNA-bd_sf"/>
</dbReference>
<dbReference type="Gene3D" id="2.60.120.10">
    <property type="entry name" value="Jelly Rolls"/>
    <property type="match status" value="1"/>
</dbReference>
<dbReference type="SUPFAM" id="SSF51206">
    <property type="entry name" value="cAMP-binding domain-like"/>
    <property type="match status" value="1"/>
</dbReference>
<sequence>MRYPVIVNYFMTHKAQIIKKSKNEYITYSGFSTSYVWMLKEGVVKSSLILKDGREFNVSYLQQGEIVSLLREDNIAEPLAPYNVRVETDCAYLYQVNRIEFWQDVYKDQELQREVYRFYRKELNDAILKIRDFSMSGKKEALYTILLRFTRKFGVPFQEGILIDFVITNEELAKFTGISTRNSVNRMLHQLREQDIIEIIQSKIYIKNIQYLEENVVK</sequence>
<evidence type="ECO:0000256" key="1">
    <source>
        <dbReference type="ARBA" id="ARBA00023015"/>
    </source>
</evidence>
<protein>
    <submittedName>
        <fullName evidence="6">CRP-like cAMP-binding protein</fullName>
    </submittedName>
</protein>
<dbReference type="InterPro" id="IPR014710">
    <property type="entry name" value="RmlC-like_jellyroll"/>
</dbReference>
<dbReference type="PANTHER" id="PTHR24567:SF28">
    <property type="entry name" value="LISTERIOLYSIN REGULATORY PROTEIN"/>
    <property type="match status" value="1"/>
</dbReference>
<keyword evidence="1" id="KW-0805">Transcription regulation</keyword>
<evidence type="ECO:0000256" key="4">
    <source>
        <dbReference type="ARBA" id="ARBA00023163"/>
    </source>
</evidence>
<comment type="caution">
    <text evidence="6">The sequence shown here is derived from an EMBL/GenBank/DDBJ whole genome shotgun (WGS) entry which is preliminary data.</text>
</comment>
<evidence type="ECO:0000256" key="2">
    <source>
        <dbReference type="ARBA" id="ARBA00023125"/>
    </source>
</evidence>
<evidence type="ECO:0000259" key="5">
    <source>
        <dbReference type="PROSITE" id="PS51063"/>
    </source>
</evidence>
<dbReference type="PANTHER" id="PTHR24567">
    <property type="entry name" value="CRP FAMILY TRANSCRIPTIONAL REGULATORY PROTEIN"/>
    <property type="match status" value="1"/>
</dbReference>
<evidence type="ECO:0000256" key="3">
    <source>
        <dbReference type="ARBA" id="ARBA00023159"/>
    </source>
</evidence>
<keyword evidence="7" id="KW-1185">Reference proteome</keyword>
<dbReference type="InterPro" id="IPR012318">
    <property type="entry name" value="HTH_CRP"/>
</dbReference>
<keyword evidence="3" id="KW-0010">Activator</keyword>
<evidence type="ECO:0000313" key="6">
    <source>
        <dbReference type="EMBL" id="MBM7658116.1"/>
    </source>
</evidence>
<dbReference type="Gene3D" id="1.10.10.10">
    <property type="entry name" value="Winged helix-like DNA-binding domain superfamily/Winged helix DNA-binding domain"/>
    <property type="match status" value="1"/>
</dbReference>
<accession>A0ABS2Q8K1</accession>
<feature type="domain" description="HTH crp-type" evidence="5">
    <location>
        <begin position="136"/>
        <end position="210"/>
    </location>
</feature>
<dbReference type="SUPFAM" id="SSF46785">
    <property type="entry name" value="Winged helix' DNA-binding domain"/>
    <property type="match status" value="1"/>
</dbReference>
<dbReference type="Pfam" id="PF13545">
    <property type="entry name" value="HTH_Crp_2"/>
    <property type="match status" value="1"/>
</dbReference>